<dbReference type="GO" id="GO:0005829">
    <property type="term" value="C:cytosol"/>
    <property type="evidence" value="ECO:0007669"/>
    <property type="project" value="TreeGrafter"/>
</dbReference>
<dbReference type="PANTHER" id="PTHR12215">
    <property type="entry name" value="PHOSPHOPANTETHEINE TRANSFERASE"/>
    <property type="match status" value="1"/>
</dbReference>
<dbReference type="InterPro" id="IPR008278">
    <property type="entry name" value="4-PPantetheinyl_Trfase_dom"/>
</dbReference>
<organism evidence="4 5">
    <name type="scientific">Russula ochroleuca</name>
    <dbReference type="NCBI Taxonomy" id="152965"/>
    <lineage>
        <taxon>Eukaryota</taxon>
        <taxon>Fungi</taxon>
        <taxon>Dikarya</taxon>
        <taxon>Basidiomycota</taxon>
        <taxon>Agaricomycotina</taxon>
        <taxon>Agaricomycetes</taxon>
        <taxon>Russulales</taxon>
        <taxon>Russulaceae</taxon>
        <taxon>Russula</taxon>
    </lineage>
</organism>
<dbReference type="SUPFAM" id="SSF56214">
    <property type="entry name" value="4'-phosphopantetheinyl transferase"/>
    <property type="match status" value="1"/>
</dbReference>
<dbReference type="PANTHER" id="PTHR12215:SF10">
    <property type="entry name" value="L-AMINOADIPATE-SEMIALDEHYDE DEHYDROGENASE-PHOSPHOPANTETHEINYL TRANSFERASE"/>
    <property type="match status" value="1"/>
</dbReference>
<dbReference type="Pfam" id="PF01648">
    <property type="entry name" value="ACPS"/>
    <property type="match status" value="1"/>
</dbReference>
<protein>
    <recommendedName>
        <fullName evidence="1">holo-[acyl-carrier-protein] synthase</fullName>
        <ecNumber evidence="1">2.7.8.7</ecNumber>
    </recommendedName>
</protein>
<dbReference type="GO" id="GO:0019878">
    <property type="term" value="P:lysine biosynthetic process via aminoadipic acid"/>
    <property type="evidence" value="ECO:0007669"/>
    <property type="project" value="TreeGrafter"/>
</dbReference>
<feature type="domain" description="4'-phosphopantetheinyl transferase" evidence="3">
    <location>
        <begin position="15"/>
        <end position="127"/>
    </location>
</feature>
<evidence type="ECO:0000313" key="5">
    <source>
        <dbReference type="Proteomes" id="UP000759537"/>
    </source>
</evidence>
<dbReference type="GO" id="GO:0000287">
    <property type="term" value="F:magnesium ion binding"/>
    <property type="evidence" value="ECO:0007669"/>
    <property type="project" value="InterPro"/>
</dbReference>
<keyword evidence="2" id="KW-0808">Transferase</keyword>
<accession>A0A9P5N340</accession>
<dbReference type="OrthoDB" id="26719at2759"/>
<dbReference type="InterPro" id="IPR037143">
    <property type="entry name" value="4-PPantetheinyl_Trfase_dom_sf"/>
</dbReference>
<reference evidence="4" key="2">
    <citation type="journal article" date="2020" name="Nat. Commun.">
        <title>Large-scale genome sequencing of mycorrhizal fungi provides insights into the early evolution of symbiotic traits.</title>
        <authorList>
            <person name="Miyauchi S."/>
            <person name="Kiss E."/>
            <person name="Kuo A."/>
            <person name="Drula E."/>
            <person name="Kohler A."/>
            <person name="Sanchez-Garcia M."/>
            <person name="Morin E."/>
            <person name="Andreopoulos B."/>
            <person name="Barry K.W."/>
            <person name="Bonito G."/>
            <person name="Buee M."/>
            <person name="Carver A."/>
            <person name="Chen C."/>
            <person name="Cichocki N."/>
            <person name="Clum A."/>
            <person name="Culley D."/>
            <person name="Crous P.W."/>
            <person name="Fauchery L."/>
            <person name="Girlanda M."/>
            <person name="Hayes R.D."/>
            <person name="Keri Z."/>
            <person name="LaButti K."/>
            <person name="Lipzen A."/>
            <person name="Lombard V."/>
            <person name="Magnuson J."/>
            <person name="Maillard F."/>
            <person name="Murat C."/>
            <person name="Nolan M."/>
            <person name="Ohm R.A."/>
            <person name="Pangilinan J."/>
            <person name="Pereira M.F."/>
            <person name="Perotto S."/>
            <person name="Peter M."/>
            <person name="Pfister S."/>
            <person name="Riley R."/>
            <person name="Sitrit Y."/>
            <person name="Stielow J.B."/>
            <person name="Szollosi G."/>
            <person name="Zifcakova L."/>
            <person name="Stursova M."/>
            <person name="Spatafora J.W."/>
            <person name="Tedersoo L."/>
            <person name="Vaario L.M."/>
            <person name="Yamada A."/>
            <person name="Yan M."/>
            <person name="Wang P."/>
            <person name="Xu J."/>
            <person name="Bruns T."/>
            <person name="Baldrian P."/>
            <person name="Vilgalys R."/>
            <person name="Dunand C."/>
            <person name="Henrissat B."/>
            <person name="Grigoriev I.V."/>
            <person name="Hibbett D."/>
            <person name="Nagy L.G."/>
            <person name="Martin F.M."/>
        </authorList>
    </citation>
    <scope>NUCLEOTIDE SEQUENCE</scope>
    <source>
        <strain evidence="4">Prilba</strain>
    </source>
</reference>
<dbReference type="InterPro" id="IPR050559">
    <property type="entry name" value="P-Pant_transferase_sf"/>
</dbReference>
<name>A0A9P5N340_9AGAM</name>
<comment type="caution">
    <text evidence="4">The sequence shown here is derived from an EMBL/GenBank/DDBJ whole genome shotgun (WGS) entry which is preliminary data.</text>
</comment>
<keyword evidence="5" id="KW-1185">Reference proteome</keyword>
<reference evidence="4" key="1">
    <citation type="submission" date="2019-10" db="EMBL/GenBank/DDBJ databases">
        <authorList>
            <consortium name="DOE Joint Genome Institute"/>
            <person name="Kuo A."/>
            <person name="Miyauchi S."/>
            <person name="Kiss E."/>
            <person name="Drula E."/>
            <person name="Kohler A."/>
            <person name="Sanchez-Garcia M."/>
            <person name="Andreopoulos B."/>
            <person name="Barry K.W."/>
            <person name="Bonito G."/>
            <person name="Buee M."/>
            <person name="Carver A."/>
            <person name="Chen C."/>
            <person name="Cichocki N."/>
            <person name="Clum A."/>
            <person name="Culley D."/>
            <person name="Crous P.W."/>
            <person name="Fauchery L."/>
            <person name="Girlanda M."/>
            <person name="Hayes R."/>
            <person name="Keri Z."/>
            <person name="LaButti K."/>
            <person name="Lipzen A."/>
            <person name="Lombard V."/>
            <person name="Magnuson J."/>
            <person name="Maillard F."/>
            <person name="Morin E."/>
            <person name="Murat C."/>
            <person name="Nolan M."/>
            <person name="Ohm R."/>
            <person name="Pangilinan J."/>
            <person name="Pereira M."/>
            <person name="Perotto S."/>
            <person name="Peter M."/>
            <person name="Riley R."/>
            <person name="Sitrit Y."/>
            <person name="Stielow B."/>
            <person name="Szollosi G."/>
            <person name="Zifcakova L."/>
            <person name="Stursova M."/>
            <person name="Spatafora J.W."/>
            <person name="Tedersoo L."/>
            <person name="Vaario L.-M."/>
            <person name="Yamada A."/>
            <person name="Yan M."/>
            <person name="Wang P."/>
            <person name="Xu J."/>
            <person name="Bruns T."/>
            <person name="Baldrian P."/>
            <person name="Vilgalys R."/>
            <person name="Henrissat B."/>
            <person name="Grigoriev I.V."/>
            <person name="Hibbett D."/>
            <person name="Nagy L.G."/>
            <person name="Martin F.M."/>
        </authorList>
    </citation>
    <scope>NUCLEOTIDE SEQUENCE</scope>
    <source>
        <strain evidence="4">Prilba</strain>
    </source>
</reference>
<evidence type="ECO:0000256" key="1">
    <source>
        <dbReference type="ARBA" id="ARBA00013172"/>
    </source>
</evidence>
<dbReference type="EC" id="2.7.8.7" evidence="1"/>
<evidence type="ECO:0000313" key="4">
    <source>
        <dbReference type="EMBL" id="KAF8485029.1"/>
    </source>
</evidence>
<dbReference type="Gene3D" id="3.90.470.20">
    <property type="entry name" value="4'-phosphopantetheinyl transferase domain"/>
    <property type="match status" value="1"/>
</dbReference>
<evidence type="ECO:0000256" key="2">
    <source>
        <dbReference type="ARBA" id="ARBA00022679"/>
    </source>
</evidence>
<dbReference type="Proteomes" id="UP000759537">
    <property type="component" value="Unassembled WGS sequence"/>
</dbReference>
<dbReference type="EMBL" id="WHVB01000003">
    <property type="protein sequence ID" value="KAF8485029.1"/>
    <property type="molecule type" value="Genomic_DNA"/>
</dbReference>
<dbReference type="AlphaFoldDB" id="A0A9P5N340"/>
<sequence>MAFAPGEHGPPAFLIGVDVMKVHVPTRGAEDIASFLHTVGEITLTDAEKRIVSSDVPENVALDRFYLIWTIKEAYTKAIGLGLGFDLSRIEYDISANTVAVDGVIASDWQFETSQVTVDGEAYRVTLAQFVGSGYGTGTVVPFNQGQIVWSGASYFVRKALRQLKGIELDDADTRSDK</sequence>
<dbReference type="GO" id="GO:0008897">
    <property type="term" value="F:holo-[acyl-carrier-protein] synthase activity"/>
    <property type="evidence" value="ECO:0007669"/>
    <property type="project" value="UniProtKB-EC"/>
</dbReference>
<proteinExistence type="predicted"/>
<gene>
    <name evidence="4" type="ORF">DFH94DRAFT_842731</name>
</gene>
<evidence type="ECO:0000259" key="3">
    <source>
        <dbReference type="Pfam" id="PF01648"/>
    </source>
</evidence>